<dbReference type="PANTHER" id="PTHR45690">
    <property type="entry name" value="NACHT, LRR AND PYD DOMAINS-CONTAINING PROTEIN 12"/>
    <property type="match status" value="1"/>
</dbReference>
<reference evidence="7 8" key="1">
    <citation type="journal article" date="2021" name="Cell">
        <title>Tracing the genetic footprints of vertebrate landing in non-teleost ray-finned fishes.</title>
        <authorList>
            <person name="Bi X."/>
            <person name="Wang K."/>
            <person name="Yang L."/>
            <person name="Pan H."/>
            <person name="Jiang H."/>
            <person name="Wei Q."/>
            <person name="Fang M."/>
            <person name="Yu H."/>
            <person name="Zhu C."/>
            <person name="Cai Y."/>
            <person name="He Y."/>
            <person name="Gan X."/>
            <person name="Zeng H."/>
            <person name="Yu D."/>
            <person name="Zhu Y."/>
            <person name="Jiang H."/>
            <person name="Qiu Q."/>
            <person name="Yang H."/>
            <person name="Zhang Y.E."/>
            <person name="Wang W."/>
            <person name="Zhu M."/>
            <person name="He S."/>
            <person name="Zhang G."/>
        </authorList>
    </citation>
    <scope>NUCLEOTIDE SEQUENCE [LARGE SCALE GENOMIC DNA]</scope>
    <source>
        <strain evidence="7">Bchr_013</strain>
    </source>
</reference>
<dbReference type="Pfam" id="PF17776">
    <property type="entry name" value="NLRC4_HD2"/>
    <property type="match status" value="1"/>
</dbReference>
<keyword evidence="4" id="KW-0832">Ubl conjugation</keyword>
<organism evidence="7 8">
    <name type="scientific">Polypterus senegalus</name>
    <name type="common">Senegal bichir</name>
    <dbReference type="NCBI Taxonomy" id="55291"/>
    <lineage>
        <taxon>Eukaryota</taxon>
        <taxon>Metazoa</taxon>
        <taxon>Chordata</taxon>
        <taxon>Craniata</taxon>
        <taxon>Vertebrata</taxon>
        <taxon>Euteleostomi</taxon>
        <taxon>Actinopterygii</taxon>
        <taxon>Polypteriformes</taxon>
        <taxon>Polypteridae</taxon>
        <taxon>Polypterus</taxon>
    </lineage>
</organism>
<feature type="non-terminal residue" evidence="7">
    <location>
        <position position="1"/>
    </location>
</feature>
<dbReference type="InterPro" id="IPR041267">
    <property type="entry name" value="NLRP_HD2"/>
</dbReference>
<dbReference type="InterPro" id="IPR007111">
    <property type="entry name" value="NACHT_NTPase"/>
</dbReference>
<keyword evidence="5" id="KW-0395">Inflammatory response</keyword>
<dbReference type="PANTHER" id="PTHR45690:SF19">
    <property type="entry name" value="NACHT, LRR AND PYD DOMAINS-CONTAINING PROTEIN 3"/>
    <property type="match status" value="1"/>
</dbReference>
<keyword evidence="2" id="KW-0963">Cytoplasm</keyword>
<proteinExistence type="predicted"/>
<evidence type="ECO:0000313" key="7">
    <source>
        <dbReference type="EMBL" id="KAG2460047.1"/>
    </source>
</evidence>
<evidence type="ECO:0000256" key="4">
    <source>
        <dbReference type="ARBA" id="ARBA00022843"/>
    </source>
</evidence>
<evidence type="ECO:0000256" key="2">
    <source>
        <dbReference type="ARBA" id="ARBA00022490"/>
    </source>
</evidence>
<comment type="subcellular location">
    <subcellularLocation>
        <location evidence="1">Cytoplasm</location>
    </subcellularLocation>
</comment>
<dbReference type="SUPFAM" id="SSF52540">
    <property type="entry name" value="P-loop containing nucleoside triphosphate hydrolases"/>
    <property type="match status" value="1"/>
</dbReference>
<evidence type="ECO:0000256" key="1">
    <source>
        <dbReference type="ARBA" id="ARBA00004496"/>
    </source>
</evidence>
<dbReference type="InterPro" id="IPR027417">
    <property type="entry name" value="P-loop_NTPase"/>
</dbReference>
<dbReference type="PROSITE" id="PS50837">
    <property type="entry name" value="NACHT"/>
    <property type="match status" value="1"/>
</dbReference>
<accession>A0A8X8BMU0</accession>
<dbReference type="EMBL" id="JAATIS010005064">
    <property type="protein sequence ID" value="KAG2460047.1"/>
    <property type="molecule type" value="Genomic_DNA"/>
</dbReference>
<sequence>MTRYEVPWKCAWLYAKSVKLTTPKVIQSYSHEDLFKLTKYFKPNLVFILKFKISYILQTLVTRQILTSDEAKIVKAKQESEGTKGVQSFIDEMMSKDGMALVSLWEALNEEYERCPKQNLHEIIMEVTESDLHETHRLAVSESIRSLDDRSSFLGDSHMRAVDFETQYTELIVLKDGHWVKWEEFLNNKSPYAEVVEEWIEDRCVRIWDEQLFKTPGGINPSNTALVIGEAGIGKTTMVQKIMFDWARGSHYQRFAFVFLFKFRDFNFLDDGKEPRMSLNELIVSHYKYLGDGRLGEILQQPNSLLFILDGLNDYKHKLNLSHWPLCSDPNDDVSVSILFASLVRMTLLKGCSVLLTGTPTALHSLGYGVNLGAVILGFVPEKRLTYFKKMLGDENLGVQAMRYVEQNAVLYSMSFNPSYCWIICAVLKSHFTTPEKERDPTPKTVTELFVMFLHNILTSHRQDAEEQRTILIKLGKMAYYGVDKGIHIFSEKQEISTFGLKPYLSSPSLSAFLHKEGTLKHTTYTFICPKLQEFVAACSFYLDPLGDIEELLVRLNSCDNDQFNVLTRFLVGLARPSTSETLEGILGEFDKKTAVQILEWVKTKALDKPDHLRPEKENALQMQMCHWLYETQNEEFTKDVMRKELNFHIEDTLSALDCAVLDFVIRCRGECKSLHLDKSDLSPDCSRGLAPCFSVCRSVM</sequence>
<gene>
    <name evidence="7" type="primary">Nlrp3_14</name>
    <name evidence="7" type="ORF">GTO96_0021943</name>
</gene>
<keyword evidence="3" id="KW-0677">Repeat</keyword>
<dbReference type="Pfam" id="PF05729">
    <property type="entry name" value="NACHT"/>
    <property type="match status" value="1"/>
</dbReference>
<evidence type="ECO:0000256" key="5">
    <source>
        <dbReference type="ARBA" id="ARBA00023198"/>
    </source>
</evidence>
<dbReference type="InterPro" id="IPR050637">
    <property type="entry name" value="NLRP_innate_immun_reg"/>
</dbReference>
<dbReference type="Proteomes" id="UP000886611">
    <property type="component" value="Unassembled WGS sequence"/>
</dbReference>
<dbReference type="Gene3D" id="3.40.50.300">
    <property type="entry name" value="P-loop containing nucleotide triphosphate hydrolases"/>
    <property type="match status" value="1"/>
</dbReference>
<protein>
    <submittedName>
        <fullName evidence="7">NLRP3 protein</fullName>
    </submittedName>
</protein>
<evidence type="ECO:0000259" key="6">
    <source>
        <dbReference type="PROSITE" id="PS50837"/>
    </source>
</evidence>
<evidence type="ECO:0000313" key="8">
    <source>
        <dbReference type="Proteomes" id="UP000886611"/>
    </source>
</evidence>
<name>A0A8X8BMU0_POLSE</name>
<dbReference type="GO" id="GO:0005737">
    <property type="term" value="C:cytoplasm"/>
    <property type="evidence" value="ECO:0007669"/>
    <property type="project" value="UniProtKB-SubCell"/>
</dbReference>
<evidence type="ECO:0000256" key="3">
    <source>
        <dbReference type="ARBA" id="ARBA00022737"/>
    </source>
</evidence>
<feature type="non-terminal residue" evidence="7">
    <location>
        <position position="701"/>
    </location>
</feature>
<feature type="domain" description="NACHT" evidence="6">
    <location>
        <begin position="223"/>
        <end position="362"/>
    </location>
</feature>
<keyword evidence="8" id="KW-1185">Reference proteome</keyword>
<comment type="caution">
    <text evidence="7">The sequence shown here is derived from an EMBL/GenBank/DDBJ whole genome shotgun (WGS) entry which is preliminary data.</text>
</comment>
<dbReference type="AlphaFoldDB" id="A0A8X8BMU0"/>